<proteinExistence type="predicted"/>
<sequence length="252" mass="25950">MSFLTKPARDRVAAAPPDLAWSAFDRTTSRWGALTMLSALVIMIVGPAIVAILLGVPPGWVVGGVAVIAVTFGTIWVIEPLSYYPILGPASMYQAFMIGNISNKLLPAAIVAQSAVGAKPGTRKGQLAAVLAICGAATTHLVSLLVLVGIFGTLLVSLIPADLVAVIQAYVLPAIMGAVIVQMVTSNPNWTVLGIALVIGAIAVFGLPLIAPALSGFAVAISVVLTIGVALLLPRTPRTGHEQETTPKEHIA</sequence>
<dbReference type="OrthoDB" id="2052735at2"/>
<reference evidence="1 2" key="1">
    <citation type="submission" date="2016-05" db="EMBL/GenBank/DDBJ databases">
        <authorList>
            <person name="Lavstsen T."/>
            <person name="Jespersen J.S."/>
        </authorList>
    </citation>
    <scope>NUCLEOTIDE SEQUENCE [LARGE SCALE GENOMIC DNA]</scope>
    <source>
        <strain evidence="1 2">YLB-01</strain>
    </source>
</reference>
<evidence type="ECO:0000313" key="2">
    <source>
        <dbReference type="Proteomes" id="UP000093355"/>
    </source>
</evidence>
<keyword evidence="2" id="KW-1185">Reference proteome</keyword>
<dbReference type="RefSeq" id="WP_067025474.1">
    <property type="nucleotide sequence ID" value="NZ_JRNY01000003.1"/>
</dbReference>
<name>A0A1B9NC85_9MICO</name>
<dbReference type="AlphaFoldDB" id="A0A1B9NC85"/>
<dbReference type="STRING" id="904291.A7J15_04975"/>
<organism evidence="1 2">
    <name type="scientific">Microbacterium sediminis</name>
    <dbReference type="NCBI Taxonomy" id="904291"/>
    <lineage>
        <taxon>Bacteria</taxon>
        <taxon>Bacillati</taxon>
        <taxon>Actinomycetota</taxon>
        <taxon>Actinomycetes</taxon>
        <taxon>Micrococcales</taxon>
        <taxon>Microbacteriaceae</taxon>
        <taxon>Microbacterium</taxon>
    </lineage>
</organism>
<gene>
    <name evidence="1" type="ORF">A7J15_04975</name>
</gene>
<comment type="caution">
    <text evidence="1">The sequence shown here is derived from an EMBL/GenBank/DDBJ whole genome shotgun (WGS) entry which is preliminary data.</text>
</comment>
<dbReference type="EMBL" id="LXMD01000022">
    <property type="protein sequence ID" value="OCG74211.1"/>
    <property type="molecule type" value="Genomic_DNA"/>
</dbReference>
<evidence type="ECO:0000313" key="1">
    <source>
        <dbReference type="EMBL" id="OCG74211.1"/>
    </source>
</evidence>
<protein>
    <submittedName>
        <fullName evidence="1">Uncharacterized protein</fullName>
    </submittedName>
</protein>
<accession>A0A1B9NC85</accession>
<dbReference type="Proteomes" id="UP000093355">
    <property type="component" value="Unassembled WGS sequence"/>
</dbReference>